<accession>A0ABD2YMZ8</accession>
<dbReference type="InterPro" id="IPR025422">
    <property type="entry name" value="TGA_domain"/>
</dbReference>
<keyword evidence="3" id="KW-1185">Reference proteome</keyword>
<dbReference type="AlphaFoldDB" id="A0ABD2YMZ8"/>
<protein>
    <recommendedName>
        <fullName evidence="1">DOG1 domain-containing protein</fullName>
    </recommendedName>
</protein>
<reference evidence="2 3" key="1">
    <citation type="submission" date="2024-11" db="EMBL/GenBank/DDBJ databases">
        <title>A near-complete genome assembly of Cinchona calisaya.</title>
        <authorList>
            <person name="Lian D.C."/>
            <person name="Zhao X.W."/>
            <person name="Wei L."/>
        </authorList>
    </citation>
    <scope>NUCLEOTIDE SEQUENCE [LARGE SCALE GENOMIC DNA]</scope>
    <source>
        <tissue evidence="2">Nenye</tissue>
    </source>
</reference>
<name>A0ABD2YMZ8_9GENT</name>
<dbReference type="Proteomes" id="UP001630127">
    <property type="component" value="Unassembled WGS sequence"/>
</dbReference>
<dbReference type="InterPro" id="IPR051886">
    <property type="entry name" value="Seed_Dev/Stress_Resp_Reg"/>
</dbReference>
<dbReference type="PANTHER" id="PTHR46354">
    <property type="entry name" value="DOG1 DOMAIN-CONTAINING PROTEIN"/>
    <property type="match status" value="1"/>
</dbReference>
<evidence type="ECO:0000259" key="1">
    <source>
        <dbReference type="PROSITE" id="PS51806"/>
    </source>
</evidence>
<dbReference type="Pfam" id="PF14144">
    <property type="entry name" value="DOG1"/>
    <property type="match status" value="1"/>
</dbReference>
<feature type="domain" description="DOG1" evidence="1">
    <location>
        <begin position="7"/>
        <end position="244"/>
    </location>
</feature>
<gene>
    <name evidence="2" type="ORF">ACH5RR_028177</name>
</gene>
<proteinExistence type="predicted"/>
<dbReference type="EMBL" id="JBJUIK010000012">
    <property type="protein sequence ID" value="KAL3508776.1"/>
    <property type="molecule type" value="Genomic_DNA"/>
</dbReference>
<comment type="caution">
    <text evidence="2">The sequence shown here is derived from an EMBL/GenBank/DDBJ whole genome shotgun (WGS) entry which is preliminary data.</text>
</comment>
<evidence type="ECO:0000313" key="3">
    <source>
        <dbReference type="Proteomes" id="UP001630127"/>
    </source>
</evidence>
<organism evidence="2 3">
    <name type="scientific">Cinchona calisaya</name>
    <dbReference type="NCBI Taxonomy" id="153742"/>
    <lineage>
        <taxon>Eukaryota</taxon>
        <taxon>Viridiplantae</taxon>
        <taxon>Streptophyta</taxon>
        <taxon>Embryophyta</taxon>
        <taxon>Tracheophyta</taxon>
        <taxon>Spermatophyta</taxon>
        <taxon>Magnoliopsida</taxon>
        <taxon>eudicotyledons</taxon>
        <taxon>Gunneridae</taxon>
        <taxon>Pentapetalae</taxon>
        <taxon>asterids</taxon>
        <taxon>lamiids</taxon>
        <taxon>Gentianales</taxon>
        <taxon>Rubiaceae</taxon>
        <taxon>Cinchonoideae</taxon>
        <taxon>Cinchoneae</taxon>
        <taxon>Cinchona</taxon>
    </lineage>
</organism>
<evidence type="ECO:0000313" key="2">
    <source>
        <dbReference type="EMBL" id="KAL3508776.1"/>
    </source>
</evidence>
<dbReference type="PANTHER" id="PTHR46354:SF7">
    <property type="entry name" value="PROTEIN DOG1-LIKE 1"/>
    <property type="match status" value="1"/>
</dbReference>
<sequence>METDKLHNKFESCFRDWIIQQHQDLEELLQALTSNPDTENLQLLAEKGLKHFEEYQDNRALLAQYDAPALLCPVWCTSFENAFLWIGGCRPSVSIRLIYSLCGSEINDAQVSTLFQVERKGNLAEISSDQLNLINSVHCKIIKEEERLSERMASLQEEIADDPLVMIAKKASEVGESSCLDLDEALKGPSLSLERLLVDADKLRLSTLKELMNILTPLQTADLLVATKKLHLSMHEWGKRRDEQLGRK</sequence>
<dbReference type="PROSITE" id="PS51806">
    <property type="entry name" value="DOG1"/>
    <property type="match status" value="1"/>
</dbReference>